<organism evidence="1 2">
    <name type="scientific">Corynebacterium liangguodongii</name>
    <dbReference type="NCBI Taxonomy" id="2079535"/>
    <lineage>
        <taxon>Bacteria</taxon>
        <taxon>Bacillati</taxon>
        <taxon>Actinomycetota</taxon>
        <taxon>Actinomycetes</taxon>
        <taxon>Mycobacteriales</taxon>
        <taxon>Corynebacteriaceae</taxon>
        <taxon>Corynebacterium</taxon>
    </lineage>
</organism>
<dbReference type="Proteomes" id="UP000244754">
    <property type="component" value="Chromosome"/>
</dbReference>
<dbReference type="KEGG" id="clia:C3E79_07965"/>
<sequence length="316" mass="32640">MGVTVSWHVSFNPVLLVLIALAIGSIVPIQTAANSRLRLHVGGYPVVSALISFSVALAVAVVATSAITRIPMPDVEAVARSPWWVWLGGAFGVSFVIGNIVLFPRIGAVQTVVLPILGQVAMGLAIDRFGLFRAPEMEVGAGRVLGAAMVLAGIIAVVRPPRAESAQRGLGLWWWRALGVSIGAASAMQTTVNGYLGGPAGSSLHAAEINLAVGALILFVAALATSPRQLARRPKPGPWWMWLGGVVGATFVIGGATLAPLLGTATTVIAINAGTIIGGQLMESMGWFGALRTRIDARRALGLAFILAGVVAVRAL</sequence>
<dbReference type="GO" id="GO:0005886">
    <property type="term" value="C:plasma membrane"/>
    <property type="evidence" value="ECO:0007669"/>
    <property type="project" value="TreeGrafter"/>
</dbReference>
<dbReference type="InterPro" id="IPR006750">
    <property type="entry name" value="YdcZ"/>
</dbReference>
<dbReference type="PANTHER" id="PTHR34821:SF2">
    <property type="entry name" value="INNER MEMBRANE PROTEIN YDCZ"/>
    <property type="match status" value="1"/>
</dbReference>
<keyword evidence="2" id="KW-1185">Reference proteome</keyword>
<proteinExistence type="predicted"/>
<evidence type="ECO:0000313" key="1">
    <source>
        <dbReference type="EMBL" id="AWB84424.1"/>
    </source>
</evidence>
<gene>
    <name evidence="1" type="ORF">C3E79_07965</name>
</gene>
<name>A0A2S0WFC5_9CORY</name>
<protein>
    <submittedName>
        <fullName evidence="1">Uncharacterized protein</fullName>
    </submittedName>
</protein>
<accession>A0A2S0WFC5</accession>
<dbReference type="Pfam" id="PF04657">
    <property type="entry name" value="DMT_YdcZ"/>
    <property type="match status" value="2"/>
</dbReference>
<dbReference type="AlphaFoldDB" id="A0A2S0WFC5"/>
<dbReference type="EMBL" id="CP026948">
    <property type="protein sequence ID" value="AWB84424.1"/>
    <property type="molecule type" value="Genomic_DNA"/>
</dbReference>
<dbReference type="OrthoDB" id="6463253at2"/>
<reference evidence="2" key="1">
    <citation type="submission" date="2018-01" db="EMBL/GenBank/DDBJ databases">
        <authorList>
            <person name="Li J."/>
        </authorList>
    </citation>
    <scope>NUCLEOTIDE SEQUENCE [LARGE SCALE GENOMIC DNA]</scope>
    <source>
        <strain evidence="2">2184</strain>
    </source>
</reference>
<evidence type="ECO:0000313" key="2">
    <source>
        <dbReference type="Proteomes" id="UP000244754"/>
    </source>
</evidence>
<dbReference type="PANTHER" id="PTHR34821">
    <property type="entry name" value="INNER MEMBRANE PROTEIN YDCZ"/>
    <property type="match status" value="1"/>
</dbReference>